<organism evidence="3 4">
    <name type="scientific">Aspergillus cavernicola</name>
    <dbReference type="NCBI Taxonomy" id="176166"/>
    <lineage>
        <taxon>Eukaryota</taxon>
        <taxon>Fungi</taxon>
        <taxon>Dikarya</taxon>
        <taxon>Ascomycota</taxon>
        <taxon>Pezizomycotina</taxon>
        <taxon>Eurotiomycetes</taxon>
        <taxon>Eurotiomycetidae</taxon>
        <taxon>Eurotiales</taxon>
        <taxon>Aspergillaceae</taxon>
        <taxon>Aspergillus</taxon>
        <taxon>Aspergillus subgen. Nidulantes</taxon>
    </lineage>
</organism>
<dbReference type="InterPro" id="IPR042277">
    <property type="entry name" value="IST1-like"/>
</dbReference>
<accession>A0ABR4I6H5</accession>
<evidence type="ECO:0000256" key="1">
    <source>
        <dbReference type="ARBA" id="ARBA00005536"/>
    </source>
</evidence>
<sequence length="185" mass="19972">MLRSLLADRYGKDFMALASENKLADVKVPERLAKGLRVRPPSAELVESYLREIARAYKISWGDSHLDDIDHEEGGDGGSGGGDLGLDIGDQKDGSERTELTRATPPRGVHAHQLSGKSPVSIAPPGPRSDNPNPRVKVPGDNNNNNNNDDSAEMGSPSPSQRGRDRSGGIPELDELTRRFAALKR</sequence>
<proteinExistence type="inferred from homology"/>
<protein>
    <submittedName>
        <fullName evidence="3">Uncharacterized protein</fullName>
    </submittedName>
</protein>
<dbReference type="PANTHER" id="PTHR12161">
    <property type="entry name" value="IST1 FAMILY MEMBER"/>
    <property type="match status" value="1"/>
</dbReference>
<evidence type="ECO:0000313" key="4">
    <source>
        <dbReference type="Proteomes" id="UP001610335"/>
    </source>
</evidence>
<evidence type="ECO:0000256" key="2">
    <source>
        <dbReference type="SAM" id="MobiDB-lite"/>
    </source>
</evidence>
<dbReference type="Proteomes" id="UP001610335">
    <property type="component" value="Unassembled WGS sequence"/>
</dbReference>
<keyword evidence="4" id="KW-1185">Reference proteome</keyword>
<name>A0ABR4I6H5_9EURO</name>
<feature type="region of interest" description="Disordered" evidence="2">
    <location>
        <begin position="65"/>
        <end position="185"/>
    </location>
</feature>
<dbReference type="PANTHER" id="PTHR12161:SF5">
    <property type="entry name" value="IST1 HOMOLOG"/>
    <property type="match status" value="1"/>
</dbReference>
<feature type="compositionally biased region" description="Basic and acidic residues" evidence="2">
    <location>
        <begin position="65"/>
        <end position="74"/>
    </location>
</feature>
<dbReference type="EMBL" id="JBFXLS010000053">
    <property type="protein sequence ID" value="KAL2823356.1"/>
    <property type="molecule type" value="Genomic_DNA"/>
</dbReference>
<comment type="caution">
    <text evidence="3">The sequence shown here is derived from an EMBL/GenBank/DDBJ whole genome shotgun (WGS) entry which is preliminary data.</text>
</comment>
<feature type="compositionally biased region" description="Basic and acidic residues" evidence="2">
    <location>
        <begin position="89"/>
        <end position="100"/>
    </location>
</feature>
<gene>
    <name evidence="3" type="ORF">BDW59DRAFT_148764</name>
</gene>
<comment type="similarity">
    <text evidence="1">Belongs to the IST1 family.</text>
</comment>
<dbReference type="Pfam" id="PF03398">
    <property type="entry name" value="Ist1"/>
    <property type="match status" value="1"/>
</dbReference>
<evidence type="ECO:0000313" key="3">
    <source>
        <dbReference type="EMBL" id="KAL2823356.1"/>
    </source>
</evidence>
<dbReference type="InterPro" id="IPR005061">
    <property type="entry name" value="Ist1"/>
</dbReference>
<dbReference type="Gene3D" id="1.20.1260.60">
    <property type="entry name" value="Vacuolar protein sorting-associated protein Ist1"/>
    <property type="match status" value="1"/>
</dbReference>
<reference evidence="3 4" key="1">
    <citation type="submission" date="2024-07" db="EMBL/GenBank/DDBJ databases">
        <title>Section-level genome sequencing and comparative genomics of Aspergillus sections Usti and Cavernicolus.</title>
        <authorList>
            <consortium name="Lawrence Berkeley National Laboratory"/>
            <person name="Nybo J.L."/>
            <person name="Vesth T.C."/>
            <person name="Theobald S."/>
            <person name="Frisvad J.C."/>
            <person name="Larsen T.O."/>
            <person name="Kjaerboelling I."/>
            <person name="Rothschild-Mancinelli K."/>
            <person name="Lyhne E.K."/>
            <person name="Kogle M.E."/>
            <person name="Barry K."/>
            <person name="Clum A."/>
            <person name="Na H."/>
            <person name="Ledsgaard L."/>
            <person name="Lin J."/>
            <person name="Lipzen A."/>
            <person name="Kuo A."/>
            <person name="Riley R."/>
            <person name="Mondo S."/>
            <person name="LaButti K."/>
            <person name="Haridas S."/>
            <person name="Pangalinan J."/>
            <person name="Salamov A.A."/>
            <person name="Simmons B.A."/>
            <person name="Magnuson J.K."/>
            <person name="Chen J."/>
            <person name="Drula E."/>
            <person name="Henrissat B."/>
            <person name="Wiebenga A."/>
            <person name="Lubbers R.J."/>
            <person name="Gomes A.C."/>
            <person name="Makela M.R."/>
            <person name="Stajich J."/>
            <person name="Grigoriev I.V."/>
            <person name="Mortensen U.H."/>
            <person name="De vries R.P."/>
            <person name="Baker S.E."/>
            <person name="Andersen M.R."/>
        </authorList>
    </citation>
    <scope>NUCLEOTIDE SEQUENCE [LARGE SCALE GENOMIC DNA]</scope>
    <source>
        <strain evidence="3 4">CBS 600.67</strain>
    </source>
</reference>